<dbReference type="Proteomes" id="UP000214365">
    <property type="component" value="Unassembled WGS sequence"/>
</dbReference>
<comment type="subcellular location">
    <subcellularLocation>
        <location evidence="1">Nucleus</location>
    </subcellularLocation>
</comment>
<dbReference type="GeneID" id="31006077"/>
<evidence type="ECO:0000256" key="3">
    <source>
        <dbReference type="ARBA" id="ARBA00023015"/>
    </source>
</evidence>
<evidence type="ECO:0000256" key="5">
    <source>
        <dbReference type="ARBA" id="ARBA00023242"/>
    </source>
</evidence>
<protein>
    <recommendedName>
        <fullName evidence="8">Transcription factor domain-containing protein</fullName>
    </recommendedName>
</protein>
<comment type="caution">
    <text evidence="6">The sequence shown here is derived from an EMBL/GenBank/DDBJ whole genome shotgun (WGS) entry which is preliminary data.</text>
</comment>
<reference evidence="6 7" key="1">
    <citation type="submission" date="2015-06" db="EMBL/GenBank/DDBJ databases">
        <title>Talaromyces atroroseus IBT 11181 draft genome.</title>
        <authorList>
            <person name="Rasmussen K.B."/>
            <person name="Rasmussen S."/>
            <person name="Petersen B."/>
            <person name="Sicheritz-Ponten T."/>
            <person name="Mortensen U.H."/>
            <person name="Thrane U."/>
        </authorList>
    </citation>
    <scope>NUCLEOTIDE SEQUENCE [LARGE SCALE GENOMIC DNA]</scope>
    <source>
        <strain evidence="6 7">IBT 11181</strain>
    </source>
</reference>
<accession>A0A225ACC0</accession>
<keyword evidence="3" id="KW-0805">Transcription regulation</keyword>
<keyword evidence="2" id="KW-0479">Metal-binding</keyword>
<keyword evidence="4" id="KW-0804">Transcription</keyword>
<keyword evidence="5" id="KW-0539">Nucleus</keyword>
<dbReference type="OrthoDB" id="270167at2759"/>
<dbReference type="PANTHER" id="PTHR47338">
    <property type="entry name" value="ZN(II)2CYS6 TRANSCRIPTION FACTOR (EUROFUNG)-RELATED"/>
    <property type="match status" value="1"/>
</dbReference>
<keyword evidence="7" id="KW-1185">Reference proteome</keyword>
<dbReference type="InterPro" id="IPR050815">
    <property type="entry name" value="TF_fung"/>
</dbReference>
<dbReference type="AlphaFoldDB" id="A0A225ACC0"/>
<gene>
    <name evidence="6" type="ORF">UA08_06321</name>
</gene>
<dbReference type="PANTHER" id="PTHR47338:SF20">
    <property type="entry name" value="ZN(II)2CYS6 TRANSCRIPTION FACTOR (EUROFUNG)"/>
    <property type="match status" value="1"/>
</dbReference>
<evidence type="ECO:0000256" key="1">
    <source>
        <dbReference type="ARBA" id="ARBA00004123"/>
    </source>
</evidence>
<dbReference type="GO" id="GO:0000981">
    <property type="term" value="F:DNA-binding transcription factor activity, RNA polymerase II-specific"/>
    <property type="evidence" value="ECO:0007669"/>
    <property type="project" value="InterPro"/>
</dbReference>
<evidence type="ECO:0000313" key="7">
    <source>
        <dbReference type="Proteomes" id="UP000214365"/>
    </source>
</evidence>
<proteinExistence type="predicted"/>
<name>A0A225ACC0_TALAT</name>
<evidence type="ECO:0000256" key="2">
    <source>
        <dbReference type="ARBA" id="ARBA00022723"/>
    </source>
</evidence>
<evidence type="ECO:0000313" key="6">
    <source>
        <dbReference type="EMBL" id="OKL58732.1"/>
    </source>
</evidence>
<dbReference type="CDD" id="cd12148">
    <property type="entry name" value="fungal_TF_MHR"/>
    <property type="match status" value="1"/>
</dbReference>
<dbReference type="EMBL" id="LFMY01000009">
    <property type="protein sequence ID" value="OKL58732.1"/>
    <property type="molecule type" value="Genomic_DNA"/>
</dbReference>
<dbReference type="GO" id="GO:0005634">
    <property type="term" value="C:nucleus"/>
    <property type="evidence" value="ECO:0007669"/>
    <property type="project" value="UniProtKB-SubCell"/>
</dbReference>
<evidence type="ECO:0008006" key="8">
    <source>
        <dbReference type="Google" id="ProtNLM"/>
    </source>
</evidence>
<dbReference type="RefSeq" id="XP_020118853.1">
    <property type="nucleotide sequence ID" value="XM_020268631.1"/>
</dbReference>
<organism evidence="6 7">
    <name type="scientific">Talaromyces atroroseus</name>
    <dbReference type="NCBI Taxonomy" id="1441469"/>
    <lineage>
        <taxon>Eukaryota</taxon>
        <taxon>Fungi</taxon>
        <taxon>Dikarya</taxon>
        <taxon>Ascomycota</taxon>
        <taxon>Pezizomycotina</taxon>
        <taxon>Eurotiomycetes</taxon>
        <taxon>Eurotiomycetidae</taxon>
        <taxon>Eurotiales</taxon>
        <taxon>Trichocomaceae</taxon>
        <taxon>Talaromyces</taxon>
        <taxon>Talaromyces sect. Trachyspermi</taxon>
    </lineage>
</organism>
<dbReference type="GO" id="GO:0046872">
    <property type="term" value="F:metal ion binding"/>
    <property type="evidence" value="ECO:0007669"/>
    <property type="project" value="UniProtKB-KW"/>
</dbReference>
<evidence type="ECO:0000256" key="4">
    <source>
        <dbReference type="ARBA" id="ARBA00023163"/>
    </source>
</evidence>
<sequence>MPGPPPSVANISKAQKWQSLNALYDVSGPEQILSEDLVRLGNAKDSTFLLHLREIIARHRQVLDRITESFLSSCQKWMPIFYPEIVDQPDAMARESMALLLSMCMVMRPLVSGNNQPDALREYLYLIAKRLFWDPATAEKPTTALMKAGLLISVYEYGHGLLNASFITLSVCSSMAQVTKLGGIVHECPILPPFGTHPIKENDLKLWWSIKIHEIMISLKSGLSIRPLIIDESEIMDNHRLKADIEYVKPQLILDQHYISFHLQARAAIWLDLVLGLVRSPVITTSTSTGRLRFQAVDQGLLQFLSVLFGLGMGVCCEAISISLNAFVHLHQSRIQPSSPFIFTEQERLESFKAIETMLRVISDFFEDFALQNPDLDINENSKSNHETNSGMIADTFPYMIHLVYVLLLKMREHRYIPESLSRIDKAEKESHFPSAPTFEREIKALHTMLHHSSKRWQISRDYICLLDRSTT</sequence>